<feature type="region of interest" description="Disordered" evidence="1">
    <location>
        <begin position="1"/>
        <end position="38"/>
    </location>
</feature>
<evidence type="ECO:0000313" key="2">
    <source>
        <dbReference type="EMBL" id="HFK97622.1"/>
    </source>
</evidence>
<reference evidence="2" key="1">
    <citation type="journal article" date="2020" name="mSystems">
        <title>Genome- and Community-Level Interaction Insights into Carbon Utilization and Element Cycling Functions of Hydrothermarchaeota in Hydrothermal Sediment.</title>
        <authorList>
            <person name="Zhou Z."/>
            <person name="Liu Y."/>
            <person name="Xu W."/>
            <person name="Pan J."/>
            <person name="Luo Z.H."/>
            <person name="Li M."/>
        </authorList>
    </citation>
    <scope>NUCLEOTIDE SEQUENCE [LARGE SCALE GENOMIC DNA]</scope>
    <source>
        <strain evidence="2">SpSt-456</strain>
    </source>
</reference>
<feature type="compositionally biased region" description="Basic and acidic residues" evidence="1">
    <location>
        <begin position="27"/>
        <end position="38"/>
    </location>
</feature>
<comment type="caution">
    <text evidence="2">The sequence shown here is derived from an EMBL/GenBank/DDBJ whole genome shotgun (WGS) entry which is preliminary data.</text>
</comment>
<dbReference type="AlphaFoldDB" id="A0A831ZYX7"/>
<dbReference type="EMBL" id="DSTK01000031">
    <property type="protein sequence ID" value="HFK97622.1"/>
    <property type="molecule type" value="Genomic_DNA"/>
</dbReference>
<organism evidence="2">
    <name type="scientific">Desulfacinum infernum</name>
    <dbReference type="NCBI Taxonomy" id="35837"/>
    <lineage>
        <taxon>Bacteria</taxon>
        <taxon>Pseudomonadati</taxon>
        <taxon>Thermodesulfobacteriota</taxon>
        <taxon>Syntrophobacteria</taxon>
        <taxon>Syntrophobacterales</taxon>
        <taxon>Syntrophobacteraceae</taxon>
        <taxon>Desulfacinum</taxon>
    </lineage>
</organism>
<gene>
    <name evidence="2" type="ORF">ENS06_09935</name>
</gene>
<evidence type="ECO:0000256" key="1">
    <source>
        <dbReference type="SAM" id="MobiDB-lite"/>
    </source>
</evidence>
<feature type="compositionally biased region" description="Basic and acidic residues" evidence="1">
    <location>
        <begin position="1"/>
        <end position="20"/>
    </location>
</feature>
<accession>A0A831ZYX7</accession>
<sequence length="269" mass="31414">MGDTKRSGDGLEPSEVREPLRQALEGESTRRFEEREPVEKEFLEPGRLEYERDLDRKILDRLEVRYAHWIEPKRLAEAREKLIHYESGPAFEEGLERRVPDLDASEKAAFKGYYDGRSPHVRRDIEGLSTNVHERLHSLADPKAIEILGEHVVEGMTQELAEREQDLTIRLWRYERRPDGGLEAIPPPEYYEAEKITYRKLCDLAGESALMEAYFQGEGRRLEQSVDAQLGDGAWAQIRSLLERFSRSGDPEVLERVHRWLSSRRRDSW</sequence>
<protein>
    <submittedName>
        <fullName evidence="2">Uncharacterized protein</fullName>
    </submittedName>
</protein>
<name>A0A831ZYX7_9BACT</name>
<proteinExistence type="predicted"/>